<organism evidence="2 3">
    <name type="scientific">Enterococcus casseliflavus</name>
    <name type="common">Enterococcus flavescens</name>
    <dbReference type="NCBI Taxonomy" id="37734"/>
    <lineage>
        <taxon>Bacteria</taxon>
        <taxon>Bacillati</taxon>
        <taxon>Bacillota</taxon>
        <taxon>Bacilli</taxon>
        <taxon>Lactobacillales</taxon>
        <taxon>Enterococcaceae</taxon>
        <taxon>Enterococcus</taxon>
    </lineage>
</organism>
<dbReference type="Gene3D" id="3.30.200.20">
    <property type="entry name" value="Phosphorylase Kinase, domain 1"/>
    <property type="match status" value="1"/>
</dbReference>
<protein>
    <submittedName>
        <fullName evidence="2">Aminoglycoside phosphotransferase</fullName>
    </submittedName>
</protein>
<keyword evidence="1" id="KW-0418">Kinase</keyword>
<evidence type="ECO:0000313" key="3">
    <source>
        <dbReference type="Proteomes" id="UP000286288"/>
    </source>
</evidence>
<proteinExistence type="inferred from homology"/>
<dbReference type="Gene3D" id="3.90.1200.10">
    <property type="match status" value="1"/>
</dbReference>
<dbReference type="AlphaFoldDB" id="A0A415ESZ4"/>
<dbReference type="InterPro" id="IPR016477">
    <property type="entry name" value="Fructo-/Ketosamine-3-kinase"/>
</dbReference>
<dbReference type="GO" id="GO:0016301">
    <property type="term" value="F:kinase activity"/>
    <property type="evidence" value="ECO:0007669"/>
    <property type="project" value="UniProtKB-UniRule"/>
</dbReference>
<dbReference type="EMBL" id="QRMZ01000010">
    <property type="protein sequence ID" value="RHK06417.1"/>
    <property type="molecule type" value="Genomic_DNA"/>
</dbReference>
<dbReference type="PIRSF" id="PIRSF006221">
    <property type="entry name" value="Ketosamine-3-kinase"/>
    <property type="match status" value="1"/>
</dbReference>
<comment type="similarity">
    <text evidence="1">Belongs to the fructosamine kinase family.</text>
</comment>
<comment type="caution">
    <text evidence="2">The sequence shown here is derived from an EMBL/GenBank/DDBJ whole genome shotgun (WGS) entry which is preliminary data.</text>
</comment>
<evidence type="ECO:0000313" key="2">
    <source>
        <dbReference type="EMBL" id="RHK06417.1"/>
    </source>
</evidence>
<name>A0A415ESZ4_ENTCA</name>
<sequence>MEEALFTAIGMTGSLTPISGGDVNQTYRFTTAENRYFLKTHPHVSSVFFQAEINGLAELAPFVRVPKIEHLGQTEERAFLLMEWIDGGEGQQRRLGQSLARLHQQTQESFGFYEDNYIGFLPQVNPKTSDWLDFYTVCRLDVQVELAKLGNRWHAKREAAYLRLKEFLHENWRDRSVTPALLHGDFWRGNVLFDQQGEPVFLDPAVAYGDREMDIAMSQLFGGFRQEFLEGYQEVYPLDEDWQERLPVYQLYYLLVHLNQFGESYGPSVDEILSRF</sequence>
<dbReference type="PANTHER" id="PTHR12149">
    <property type="entry name" value="FRUCTOSAMINE 3 KINASE-RELATED PROTEIN"/>
    <property type="match status" value="1"/>
</dbReference>
<dbReference type="SUPFAM" id="SSF56112">
    <property type="entry name" value="Protein kinase-like (PK-like)"/>
    <property type="match status" value="1"/>
</dbReference>
<dbReference type="PANTHER" id="PTHR12149:SF8">
    <property type="entry name" value="PROTEIN-RIBULOSAMINE 3-KINASE"/>
    <property type="match status" value="1"/>
</dbReference>
<keyword evidence="1 2" id="KW-0808">Transferase</keyword>
<dbReference type="Pfam" id="PF03881">
    <property type="entry name" value="Fructosamin_kin"/>
    <property type="match status" value="1"/>
</dbReference>
<reference evidence="2 3" key="1">
    <citation type="submission" date="2018-08" db="EMBL/GenBank/DDBJ databases">
        <title>A genome reference for cultivated species of the human gut microbiota.</title>
        <authorList>
            <person name="Zou Y."/>
            <person name="Xue W."/>
            <person name="Luo G."/>
        </authorList>
    </citation>
    <scope>NUCLEOTIDE SEQUENCE [LARGE SCALE GENOMIC DNA]</scope>
    <source>
        <strain evidence="2 3">AF48-16</strain>
    </source>
</reference>
<evidence type="ECO:0000256" key="1">
    <source>
        <dbReference type="PIRNR" id="PIRNR006221"/>
    </source>
</evidence>
<dbReference type="Proteomes" id="UP000286288">
    <property type="component" value="Unassembled WGS sequence"/>
</dbReference>
<dbReference type="InterPro" id="IPR011009">
    <property type="entry name" value="Kinase-like_dom_sf"/>
</dbReference>
<gene>
    <name evidence="2" type="ORF">DW084_09115</name>
</gene>
<accession>A0A415ESZ4</accession>